<feature type="non-terminal residue" evidence="2">
    <location>
        <position position="127"/>
    </location>
</feature>
<sequence>APNGMKSGSRMIACAILDGMKGFRTHGMMNGARMGLKSMAKNGMKKGPRVRANVMRNGTQMRLKGAGHMMKMRKLMPNGMRGRGRATPLGKRKLSWKILRARSWRRQRRTPRSSARRISRRSCVSLT</sequence>
<feature type="non-terminal residue" evidence="2">
    <location>
        <position position="1"/>
    </location>
</feature>
<dbReference type="Proteomes" id="UP000649617">
    <property type="component" value="Unassembled WGS sequence"/>
</dbReference>
<accession>A0A812KXH7</accession>
<proteinExistence type="predicted"/>
<feature type="region of interest" description="Disordered" evidence="1">
    <location>
        <begin position="100"/>
        <end position="127"/>
    </location>
</feature>
<evidence type="ECO:0000313" key="3">
    <source>
        <dbReference type="Proteomes" id="UP000649617"/>
    </source>
</evidence>
<organism evidence="2 3">
    <name type="scientific">Symbiodinium pilosum</name>
    <name type="common">Dinoflagellate</name>
    <dbReference type="NCBI Taxonomy" id="2952"/>
    <lineage>
        <taxon>Eukaryota</taxon>
        <taxon>Sar</taxon>
        <taxon>Alveolata</taxon>
        <taxon>Dinophyceae</taxon>
        <taxon>Suessiales</taxon>
        <taxon>Symbiodiniaceae</taxon>
        <taxon>Symbiodinium</taxon>
    </lineage>
</organism>
<reference evidence="2" key="1">
    <citation type="submission" date="2021-02" db="EMBL/GenBank/DDBJ databases">
        <authorList>
            <person name="Dougan E. K."/>
            <person name="Rhodes N."/>
            <person name="Thang M."/>
            <person name="Chan C."/>
        </authorList>
    </citation>
    <scope>NUCLEOTIDE SEQUENCE</scope>
</reference>
<gene>
    <name evidence="2" type="ORF">SPIL2461_LOCUS3952</name>
</gene>
<dbReference type="AlphaFoldDB" id="A0A812KXH7"/>
<comment type="caution">
    <text evidence="2">The sequence shown here is derived from an EMBL/GenBank/DDBJ whole genome shotgun (WGS) entry which is preliminary data.</text>
</comment>
<keyword evidence="3" id="KW-1185">Reference proteome</keyword>
<protein>
    <submittedName>
        <fullName evidence="2">Uncharacterized protein</fullName>
    </submittedName>
</protein>
<evidence type="ECO:0000313" key="2">
    <source>
        <dbReference type="EMBL" id="CAE7237995.1"/>
    </source>
</evidence>
<name>A0A812KXH7_SYMPI</name>
<evidence type="ECO:0000256" key="1">
    <source>
        <dbReference type="SAM" id="MobiDB-lite"/>
    </source>
</evidence>
<feature type="compositionally biased region" description="Basic residues" evidence="1">
    <location>
        <begin position="100"/>
        <end position="120"/>
    </location>
</feature>
<dbReference type="EMBL" id="CAJNIZ010005008">
    <property type="protein sequence ID" value="CAE7237995.1"/>
    <property type="molecule type" value="Genomic_DNA"/>
</dbReference>